<sequence length="316" mass="35406">MDLNTCESFGVSSYVSAPTSPGGASLSSTGVYFYSVPTSPTSGQKDVPFDLESEISSSDSNGFEFRTSQQFEKKRKKKKKEESCGGDEDSSAMMAFADELFSNGQVLPLKYPPHPEEDQFFHNSKVPPLKLPPRLQQVEKGKCGNRSSSGSSPRSSPSSLLRWPILCCNLRNQEFDPFIAALEHVMKESPKRFSHGSIPGEPTEIAGLVSASLVGYSQSRSDHGGCINPNFTKFSGSEENTCESLGRYTTVNGESYRKGSEKHSIKNFIFRDSFKGWVSKKEKLRDQTRVLRKSHYFRRFNFKSFYANLQCKERRI</sequence>
<dbReference type="EMBL" id="JAMYWD010000005">
    <property type="protein sequence ID" value="KAJ4970836.1"/>
    <property type="molecule type" value="Genomic_DNA"/>
</dbReference>
<feature type="region of interest" description="Disordered" evidence="1">
    <location>
        <begin position="40"/>
        <end position="89"/>
    </location>
</feature>
<protein>
    <submittedName>
        <fullName evidence="2">Uncharacterized protein</fullName>
    </submittedName>
</protein>
<organism evidence="2 3">
    <name type="scientific">Protea cynaroides</name>
    <dbReference type="NCBI Taxonomy" id="273540"/>
    <lineage>
        <taxon>Eukaryota</taxon>
        <taxon>Viridiplantae</taxon>
        <taxon>Streptophyta</taxon>
        <taxon>Embryophyta</taxon>
        <taxon>Tracheophyta</taxon>
        <taxon>Spermatophyta</taxon>
        <taxon>Magnoliopsida</taxon>
        <taxon>Proteales</taxon>
        <taxon>Proteaceae</taxon>
        <taxon>Protea</taxon>
    </lineage>
</organism>
<reference evidence="2" key="1">
    <citation type="journal article" date="2023" name="Plant J.">
        <title>The genome of the king protea, Protea cynaroides.</title>
        <authorList>
            <person name="Chang J."/>
            <person name="Duong T.A."/>
            <person name="Schoeman C."/>
            <person name="Ma X."/>
            <person name="Roodt D."/>
            <person name="Barker N."/>
            <person name="Li Z."/>
            <person name="Van de Peer Y."/>
            <person name="Mizrachi E."/>
        </authorList>
    </citation>
    <scope>NUCLEOTIDE SEQUENCE</scope>
    <source>
        <tissue evidence="2">Young leaves</tissue>
    </source>
</reference>
<proteinExistence type="predicted"/>
<feature type="compositionally biased region" description="Low complexity" evidence="1">
    <location>
        <begin position="146"/>
        <end position="159"/>
    </location>
</feature>
<evidence type="ECO:0000256" key="1">
    <source>
        <dbReference type="SAM" id="MobiDB-lite"/>
    </source>
</evidence>
<feature type="region of interest" description="Disordered" evidence="1">
    <location>
        <begin position="107"/>
        <end position="159"/>
    </location>
</feature>
<name>A0A9Q0KIF4_9MAGN</name>
<feature type="compositionally biased region" description="Polar residues" evidence="1">
    <location>
        <begin position="54"/>
        <end position="70"/>
    </location>
</feature>
<gene>
    <name evidence="2" type="ORF">NE237_003935</name>
</gene>
<dbReference type="AlphaFoldDB" id="A0A9Q0KIF4"/>
<evidence type="ECO:0000313" key="3">
    <source>
        <dbReference type="Proteomes" id="UP001141806"/>
    </source>
</evidence>
<accession>A0A9Q0KIF4</accession>
<dbReference type="Proteomes" id="UP001141806">
    <property type="component" value="Unassembled WGS sequence"/>
</dbReference>
<dbReference type="OrthoDB" id="693822at2759"/>
<keyword evidence="3" id="KW-1185">Reference proteome</keyword>
<comment type="caution">
    <text evidence="2">The sequence shown here is derived from an EMBL/GenBank/DDBJ whole genome shotgun (WGS) entry which is preliminary data.</text>
</comment>
<evidence type="ECO:0000313" key="2">
    <source>
        <dbReference type="EMBL" id="KAJ4970836.1"/>
    </source>
</evidence>